<evidence type="ECO:0000256" key="11">
    <source>
        <dbReference type="SAM" id="Phobius"/>
    </source>
</evidence>
<keyword evidence="13" id="KW-1185">Reference proteome</keyword>
<dbReference type="SUPFAM" id="SSF81338">
    <property type="entry name" value="Aquaporin-like"/>
    <property type="match status" value="1"/>
</dbReference>
<evidence type="ECO:0000256" key="9">
    <source>
        <dbReference type="RuleBase" id="RU000477"/>
    </source>
</evidence>
<dbReference type="OrthoDB" id="3222at2759"/>
<dbReference type="AlphaFoldDB" id="A0A9P6NV98"/>
<keyword evidence="7 11" id="KW-0472">Membrane</keyword>
<dbReference type="EMBL" id="MU167217">
    <property type="protein sequence ID" value="KAG0150829.1"/>
    <property type="molecule type" value="Genomic_DNA"/>
</dbReference>
<dbReference type="Pfam" id="PF00230">
    <property type="entry name" value="MIP"/>
    <property type="match status" value="1"/>
</dbReference>
<name>A0A9P6NV98_9BASI</name>
<feature type="transmembrane region" description="Helical" evidence="11">
    <location>
        <begin position="258"/>
        <end position="275"/>
    </location>
</feature>
<evidence type="ECO:0008006" key="14">
    <source>
        <dbReference type="Google" id="ProtNLM"/>
    </source>
</evidence>
<evidence type="ECO:0000256" key="10">
    <source>
        <dbReference type="SAM" id="MobiDB-lite"/>
    </source>
</evidence>
<feature type="region of interest" description="Disordered" evidence="10">
    <location>
        <begin position="1"/>
        <end position="46"/>
    </location>
</feature>
<dbReference type="InterPro" id="IPR050363">
    <property type="entry name" value="MIP/Aquaporin"/>
</dbReference>
<dbReference type="NCBIfam" id="TIGR00861">
    <property type="entry name" value="MIP"/>
    <property type="match status" value="1"/>
</dbReference>
<dbReference type="PANTHER" id="PTHR43829:SF9">
    <property type="entry name" value="AQUAPORIN-9"/>
    <property type="match status" value="1"/>
</dbReference>
<evidence type="ECO:0000256" key="4">
    <source>
        <dbReference type="ARBA" id="ARBA00022692"/>
    </source>
</evidence>
<evidence type="ECO:0000256" key="5">
    <source>
        <dbReference type="ARBA" id="ARBA00022737"/>
    </source>
</evidence>
<evidence type="ECO:0000256" key="8">
    <source>
        <dbReference type="ARBA" id="ARBA00034651"/>
    </source>
</evidence>
<dbReference type="PANTHER" id="PTHR43829">
    <property type="entry name" value="AQUAPORIN OR AQUAGLYCEROPORIN RELATED"/>
    <property type="match status" value="1"/>
</dbReference>
<evidence type="ECO:0000313" key="13">
    <source>
        <dbReference type="Proteomes" id="UP000886653"/>
    </source>
</evidence>
<dbReference type="InterPro" id="IPR023271">
    <property type="entry name" value="Aquaporin-like"/>
</dbReference>
<evidence type="ECO:0000256" key="1">
    <source>
        <dbReference type="ARBA" id="ARBA00004141"/>
    </source>
</evidence>
<proteinExistence type="inferred from homology"/>
<dbReference type="GO" id="GO:0005886">
    <property type="term" value="C:plasma membrane"/>
    <property type="evidence" value="ECO:0007669"/>
    <property type="project" value="TreeGrafter"/>
</dbReference>
<evidence type="ECO:0000256" key="2">
    <source>
        <dbReference type="ARBA" id="ARBA00006175"/>
    </source>
</evidence>
<keyword evidence="3 9" id="KW-0813">Transport</keyword>
<keyword evidence="6 11" id="KW-1133">Transmembrane helix</keyword>
<keyword evidence="4 9" id="KW-0812">Transmembrane</keyword>
<evidence type="ECO:0000256" key="3">
    <source>
        <dbReference type="ARBA" id="ARBA00022448"/>
    </source>
</evidence>
<dbReference type="Gene3D" id="1.20.1080.10">
    <property type="entry name" value="Glycerol uptake facilitator protein"/>
    <property type="match status" value="1"/>
</dbReference>
<reference evidence="12" key="1">
    <citation type="submission" date="2013-11" db="EMBL/GenBank/DDBJ databases">
        <title>Genome sequence of the fusiform rust pathogen reveals effectors for host alternation and coevolution with pine.</title>
        <authorList>
            <consortium name="DOE Joint Genome Institute"/>
            <person name="Smith K."/>
            <person name="Pendleton A."/>
            <person name="Kubisiak T."/>
            <person name="Anderson C."/>
            <person name="Salamov A."/>
            <person name="Aerts A."/>
            <person name="Riley R."/>
            <person name="Clum A."/>
            <person name="Lindquist E."/>
            <person name="Ence D."/>
            <person name="Campbell M."/>
            <person name="Kronenberg Z."/>
            <person name="Feau N."/>
            <person name="Dhillon B."/>
            <person name="Hamelin R."/>
            <person name="Burleigh J."/>
            <person name="Smith J."/>
            <person name="Yandell M."/>
            <person name="Nelson C."/>
            <person name="Grigoriev I."/>
            <person name="Davis J."/>
        </authorList>
    </citation>
    <scope>NUCLEOTIDE SEQUENCE</scope>
    <source>
        <strain evidence="12">G11</strain>
    </source>
</reference>
<protein>
    <recommendedName>
        <fullName evidence="14">Aquaporin</fullName>
    </recommendedName>
</protein>
<dbReference type="CDD" id="cd00333">
    <property type="entry name" value="MIP"/>
    <property type="match status" value="1"/>
</dbReference>
<dbReference type="InterPro" id="IPR022357">
    <property type="entry name" value="MIP_CS"/>
</dbReference>
<feature type="transmembrane region" description="Helical" evidence="11">
    <location>
        <begin position="287"/>
        <end position="305"/>
    </location>
</feature>
<evidence type="ECO:0000256" key="7">
    <source>
        <dbReference type="ARBA" id="ARBA00023136"/>
    </source>
</evidence>
<feature type="compositionally biased region" description="Low complexity" evidence="10">
    <location>
        <begin position="10"/>
        <end position="22"/>
    </location>
</feature>
<comment type="similarity">
    <text evidence="2 9">Belongs to the MIP/aquaporin (TC 1.A.8) family.</text>
</comment>
<feature type="transmembrane region" description="Helical" evidence="11">
    <location>
        <begin position="201"/>
        <end position="221"/>
    </location>
</feature>
<feature type="compositionally biased region" description="Basic and acidic residues" evidence="10">
    <location>
        <begin position="36"/>
        <end position="46"/>
    </location>
</feature>
<dbReference type="FunFam" id="1.20.1080.10:FF:000027">
    <property type="entry name" value="MIP aquaporin"/>
    <property type="match status" value="1"/>
</dbReference>
<comment type="caution">
    <text evidence="12">The sequence shown here is derived from an EMBL/GenBank/DDBJ whole genome shotgun (WGS) entry which is preliminary data.</text>
</comment>
<feature type="transmembrane region" description="Helical" evidence="11">
    <location>
        <begin position="338"/>
        <end position="359"/>
    </location>
</feature>
<dbReference type="Proteomes" id="UP000886653">
    <property type="component" value="Unassembled WGS sequence"/>
</dbReference>
<dbReference type="PROSITE" id="PS00221">
    <property type="entry name" value="MIP"/>
    <property type="match status" value="1"/>
</dbReference>
<gene>
    <name evidence="12" type="ORF">CROQUDRAFT_652096</name>
</gene>
<comment type="catalytic activity">
    <reaction evidence="8">
        <text>H2O(in) = H2O(out)</text>
        <dbReference type="Rhea" id="RHEA:29667"/>
        <dbReference type="ChEBI" id="CHEBI:15377"/>
    </reaction>
</comment>
<keyword evidence="5" id="KW-0677">Repeat</keyword>
<sequence length="433" mass="46909">MDDISHKSRSVSAESSSGESVVLHTPRDNSALPKLPHKDDYGHPHDDTPHLIDHCSRLKAPELAEVGYNLNHLAATSVPGVRPRGSDRRILTGSDYLRRPSHNNGRVIRFKRVTRNFWAEFFGTAILVLFGTAVNHQVTLGGSTLISSSPVGSYVSVSFGWALAVMLGVVLSGGLSGGHLNPAVTLALAIFRGFSWGKVPVYWLAQFLGATFGSALVYWNYSTAISIVEGGSQIRTISGTGGLFFTNPLPYVSNFNCFYNEMLMTAILMLFIVAVGDSGNFAPVPGLGPFVILWVVFGLASALGMQTSFALNPARDIGPRLLTWFAGYGNSVWSIRNYYWFTVATLGPVFGAIIGCLIYDLFLATEQVTDCLLHGQSTVFSCWPFHRPSAPVGDPEKHLTQYNKKKRAGAGVSRGSVVNSAKTSSHRYVSINS</sequence>
<organism evidence="12 13">
    <name type="scientific">Cronartium quercuum f. sp. fusiforme G11</name>
    <dbReference type="NCBI Taxonomy" id="708437"/>
    <lineage>
        <taxon>Eukaryota</taxon>
        <taxon>Fungi</taxon>
        <taxon>Dikarya</taxon>
        <taxon>Basidiomycota</taxon>
        <taxon>Pucciniomycotina</taxon>
        <taxon>Pucciniomycetes</taxon>
        <taxon>Pucciniales</taxon>
        <taxon>Coleosporiaceae</taxon>
        <taxon>Cronartium</taxon>
    </lineage>
</organism>
<evidence type="ECO:0000313" key="12">
    <source>
        <dbReference type="EMBL" id="KAG0150829.1"/>
    </source>
</evidence>
<evidence type="ECO:0000256" key="6">
    <source>
        <dbReference type="ARBA" id="ARBA00022989"/>
    </source>
</evidence>
<dbReference type="GO" id="GO:0015250">
    <property type="term" value="F:water channel activity"/>
    <property type="evidence" value="ECO:0007669"/>
    <property type="project" value="TreeGrafter"/>
</dbReference>
<feature type="transmembrane region" description="Helical" evidence="11">
    <location>
        <begin position="158"/>
        <end position="180"/>
    </location>
</feature>
<accession>A0A9P6NV98</accession>
<feature type="transmembrane region" description="Helical" evidence="11">
    <location>
        <begin position="117"/>
        <end position="138"/>
    </location>
</feature>
<comment type="subcellular location">
    <subcellularLocation>
        <location evidence="1">Membrane</location>
        <topology evidence="1">Multi-pass membrane protein</topology>
    </subcellularLocation>
</comment>
<dbReference type="InterPro" id="IPR000425">
    <property type="entry name" value="MIP"/>
</dbReference>
<dbReference type="PRINTS" id="PR02019">
    <property type="entry name" value="AQUAPORIN7"/>
</dbReference>
<dbReference type="PRINTS" id="PR00783">
    <property type="entry name" value="MINTRINSICP"/>
</dbReference>
<dbReference type="GO" id="GO:0015254">
    <property type="term" value="F:glycerol channel activity"/>
    <property type="evidence" value="ECO:0007669"/>
    <property type="project" value="TreeGrafter"/>
</dbReference>